<name>A0A1G5E3T1_9BACL</name>
<accession>A0A1G5E3T1</accession>
<dbReference type="AlphaFoldDB" id="A0A1G5E3T1"/>
<keyword evidence="2" id="KW-1185">Reference proteome</keyword>
<dbReference type="RefSeq" id="WP_167375647.1">
    <property type="nucleotide sequence ID" value="NZ_FMVM01000003.1"/>
</dbReference>
<reference evidence="2" key="1">
    <citation type="submission" date="2016-10" db="EMBL/GenBank/DDBJ databases">
        <authorList>
            <person name="Varghese N."/>
            <person name="Submissions S."/>
        </authorList>
    </citation>
    <scope>NUCLEOTIDE SEQUENCE [LARGE SCALE GENOMIC DNA]</scope>
    <source>
        <strain evidence="2">BL9</strain>
    </source>
</reference>
<evidence type="ECO:0000313" key="1">
    <source>
        <dbReference type="EMBL" id="SCY21537.1"/>
    </source>
</evidence>
<sequence>MNFQITPIDLMKARSSNPGFYFFLQAGFDKAVKREGLGLILIRHLIQSSE</sequence>
<proteinExistence type="predicted"/>
<evidence type="ECO:0000313" key="2">
    <source>
        <dbReference type="Proteomes" id="UP000198538"/>
    </source>
</evidence>
<dbReference type="EMBL" id="FMVM01000003">
    <property type="protein sequence ID" value="SCY21537.1"/>
    <property type="molecule type" value="Genomic_DNA"/>
</dbReference>
<protein>
    <submittedName>
        <fullName evidence="1">Uncharacterized protein</fullName>
    </submittedName>
</protein>
<gene>
    <name evidence="1" type="ORF">SAMN05720606_103141</name>
</gene>
<organism evidence="1 2">
    <name type="scientific">Paenibacillus polysaccharolyticus</name>
    <dbReference type="NCBI Taxonomy" id="582692"/>
    <lineage>
        <taxon>Bacteria</taxon>
        <taxon>Bacillati</taxon>
        <taxon>Bacillota</taxon>
        <taxon>Bacilli</taxon>
        <taxon>Bacillales</taxon>
        <taxon>Paenibacillaceae</taxon>
        <taxon>Paenibacillus</taxon>
    </lineage>
</organism>
<dbReference type="Proteomes" id="UP000198538">
    <property type="component" value="Unassembled WGS sequence"/>
</dbReference>